<evidence type="ECO:0000256" key="9">
    <source>
        <dbReference type="ARBA" id="ARBA00022968"/>
    </source>
</evidence>
<accession>A0A815PHP7</accession>
<keyword evidence="11 16" id="KW-0472">Membrane</keyword>
<comment type="subunit">
    <text evidence="15">Cross-link to form 2 major subcomplexes: one consisting of SGCB, SGCD and SGCG and the other consisting of SGCB and SGCD. The association between SGCB and SGCG is particularly strong while SGCA is loosely associated with the other sarcoglycans.</text>
</comment>
<feature type="transmembrane region" description="Helical" evidence="16">
    <location>
        <begin position="42"/>
        <end position="68"/>
    </location>
</feature>
<sequence>MGRNRYNHRRNSSVMLDAGYVSIQAIDFYGSTQIFGLHGRKLFCVIFMVFLLFIISFINLTCLVFIMYKLDWTPLHKNGSKVFRFDKFNHQIELYKSTTFKDIIYTTQIKDDSSLDVLSRTPIDMYGDHNSLLLNENQISMNAEYFSLNHKYLVDFTNLNLYKFDGKRKTKVHLSQVDSHYIHDKQLNLTGEKLLTITKANRVSLNGRNINVDVNKHHHRSVVRLGSYWKRRKPTDYRQKIAHGNLQFQTNSIFLDLPRSSPGQSTSYSEINVYRMCICNTTLLLLQSFAHQPCPLC</sequence>
<dbReference type="PANTHER" id="PTHR21142:SF2">
    <property type="entry name" value="BETA-SARCOGLYCAN"/>
    <property type="match status" value="1"/>
</dbReference>
<evidence type="ECO:0000313" key="17">
    <source>
        <dbReference type="EMBL" id="CAF1448981.1"/>
    </source>
</evidence>
<organism evidence="17 18">
    <name type="scientific">Adineta ricciae</name>
    <name type="common">Rotifer</name>
    <dbReference type="NCBI Taxonomy" id="249248"/>
    <lineage>
        <taxon>Eukaryota</taxon>
        <taxon>Metazoa</taxon>
        <taxon>Spiralia</taxon>
        <taxon>Gnathifera</taxon>
        <taxon>Rotifera</taxon>
        <taxon>Eurotatoria</taxon>
        <taxon>Bdelloidea</taxon>
        <taxon>Adinetida</taxon>
        <taxon>Adinetidae</taxon>
        <taxon>Adineta</taxon>
    </lineage>
</organism>
<evidence type="ECO:0000256" key="6">
    <source>
        <dbReference type="ARBA" id="ARBA00022475"/>
    </source>
</evidence>
<dbReference type="GO" id="GO:0042383">
    <property type="term" value="C:sarcolemma"/>
    <property type="evidence" value="ECO:0007669"/>
    <property type="project" value="UniProtKB-SubCell"/>
</dbReference>
<dbReference type="AlphaFoldDB" id="A0A815PHP7"/>
<evidence type="ECO:0000256" key="16">
    <source>
        <dbReference type="SAM" id="Phobius"/>
    </source>
</evidence>
<proteinExistence type="inferred from homology"/>
<dbReference type="Proteomes" id="UP000663852">
    <property type="component" value="Unassembled WGS sequence"/>
</dbReference>
<dbReference type="Pfam" id="PF04790">
    <property type="entry name" value="Sarcoglycan_1"/>
    <property type="match status" value="1"/>
</dbReference>
<evidence type="ECO:0000256" key="3">
    <source>
        <dbReference type="ARBA" id="ARBA00004274"/>
    </source>
</evidence>
<keyword evidence="14" id="KW-0206">Cytoskeleton</keyword>
<dbReference type="GO" id="GO:0016012">
    <property type="term" value="C:sarcoglycan complex"/>
    <property type="evidence" value="ECO:0007669"/>
    <property type="project" value="InterPro"/>
</dbReference>
<reference evidence="17" key="1">
    <citation type="submission" date="2021-02" db="EMBL/GenBank/DDBJ databases">
        <authorList>
            <person name="Nowell W R."/>
        </authorList>
    </citation>
    <scope>NUCLEOTIDE SEQUENCE</scope>
</reference>
<evidence type="ECO:0000256" key="11">
    <source>
        <dbReference type="ARBA" id="ARBA00023136"/>
    </source>
</evidence>
<dbReference type="InterPro" id="IPR006875">
    <property type="entry name" value="Sarcoglycan"/>
</dbReference>
<dbReference type="EMBL" id="CAJNOJ010000440">
    <property type="protein sequence ID" value="CAF1448981.1"/>
    <property type="molecule type" value="Genomic_DNA"/>
</dbReference>
<evidence type="ECO:0000256" key="7">
    <source>
        <dbReference type="ARBA" id="ARBA00022490"/>
    </source>
</evidence>
<name>A0A815PHP7_ADIRI</name>
<evidence type="ECO:0000256" key="12">
    <source>
        <dbReference type="ARBA" id="ARBA00023157"/>
    </source>
</evidence>
<comment type="caution">
    <text evidence="17">The sequence shown here is derived from an EMBL/GenBank/DDBJ whole genome shotgun (WGS) entry which is preliminary data.</text>
</comment>
<keyword evidence="10 16" id="KW-1133">Transmembrane helix</keyword>
<dbReference type="GO" id="GO:0007517">
    <property type="term" value="P:muscle organ development"/>
    <property type="evidence" value="ECO:0007669"/>
    <property type="project" value="InterPro"/>
</dbReference>
<evidence type="ECO:0000256" key="5">
    <source>
        <dbReference type="ARBA" id="ARBA00015329"/>
    </source>
</evidence>
<dbReference type="InterPro" id="IPR027659">
    <property type="entry name" value="Sgcb"/>
</dbReference>
<evidence type="ECO:0000256" key="4">
    <source>
        <dbReference type="ARBA" id="ARBA00007574"/>
    </source>
</evidence>
<evidence type="ECO:0000313" key="18">
    <source>
        <dbReference type="Proteomes" id="UP000663852"/>
    </source>
</evidence>
<keyword evidence="9" id="KW-0735">Signal-anchor</keyword>
<keyword evidence="13" id="KW-0325">Glycoprotein</keyword>
<comment type="function">
    <text evidence="1">Component of the sarcoglycan complex, a subcomplex of the dystrophin-glycoprotein complex which forms a link between the F-actin cytoskeleton and the extracellular matrix.</text>
</comment>
<keyword evidence="12" id="KW-1015">Disulfide bond</keyword>
<gene>
    <name evidence="17" type="ORF">EDS130_LOCUS39393</name>
</gene>
<dbReference type="OrthoDB" id="9989209at2759"/>
<evidence type="ECO:0000256" key="15">
    <source>
        <dbReference type="ARBA" id="ARBA00026041"/>
    </source>
</evidence>
<evidence type="ECO:0000256" key="2">
    <source>
        <dbReference type="ARBA" id="ARBA00004245"/>
    </source>
</evidence>
<keyword evidence="6" id="KW-1003">Cell membrane</keyword>
<comment type="subcellular location">
    <subcellularLocation>
        <location evidence="3">Cell membrane</location>
        <location evidence="3">Sarcolemma</location>
        <topology evidence="3">Single-pass type II membrane protein</topology>
    </subcellularLocation>
    <subcellularLocation>
        <location evidence="2">Cytoplasm</location>
        <location evidence="2">Cytoskeleton</location>
    </subcellularLocation>
</comment>
<protein>
    <recommendedName>
        <fullName evidence="5">Beta-sarcoglycan</fullName>
    </recommendedName>
</protein>
<dbReference type="PANTHER" id="PTHR21142">
    <property type="entry name" value="SARCOGLYCANS"/>
    <property type="match status" value="1"/>
</dbReference>
<evidence type="ECO:0000256" key="13">
    <source>
        <dbReference type="ARBA" id="ARBA00023180"/>
    </source>
</evidence>
<evidence type="ECO:0000256" key="14">
    <source>
        <dbReference type="ARBA" id="ARBA00023212"/>
    </source>
</evidence>
<evidence type="ECO:0000256" key="1">
    <source>
        <dbReference type="ARBA" id="ARBA00002860"/>
    </source>
</evidence>
<dbReference type="GO" id="GO:0005856">
    <property type="term" value="C:cytoskeleton"/>
    <property type="evidence" value="ECO:0007669"/>
    <property type="project" value="UniProtKB-SubCell"/>
</dbReference>
<evidence type="ECO:0000256" key="8">
    <source>
        <dbReference type="ARBA" id="ARBA00022692"/>
    </source>
</evidence>
<comment type="similarity">
    <text evidence="4">Belongs to the sarcoglycan beta/delta/gamma/zeta family.</text>
</comment>
<keyword evidence="8 16" id="KW-0812">Transmembrane</keyword>
<evidence type="ECO:0000256" key="10">
    <source>
        <dbReference type="ARBA" id="ARBA00022989"/>
    </source>
</evidence>
<keyword evidence="7" id="KW-0963">Cytoplasm</keyword>